<dbReference type="PANTHER" id="PTHR11851:SF224">
    <property type="entry name" value="PROCESSING PROTEASE"/>
    <property type="match status" value="1"/>
</dbReference>
<dbReference type="OrthoDB" id="9811314at2"/>
<dbReference type="InterPro" id="IPR011765">
    <property type="entry name" value="Pept_M16_N"/>
</dbReference>
<dbReference type="RefSeq" id="WP_073354858.1">
    <property type="nucleotide sequence ID" value="NZ_FQUZ01000006.1"/>
</dbReference>
<proteinExistence type="predicted"/>
<gene>
    <name evidence="3" type="ORF">SAMN02745117_00798</name>
</gene>
<protein>
    <submittedName>
        <fullName evidence="3">Zinc protease</fullName>
    </submittedName>
</protein>
<dbReference type="SUPFAM" id="SSF63411">
    <property type="entry name" value="LuxS/MPP-like metallohydrolase"/>
    <property type="match status" value="2"/>
</dbReference>
<dbReference type="GO" id="GO:0006508">
    <property type="term" value="P:proteolysis"/>
    <property type="evidence" value="ECO:0007669"/>
    <property type="project" value="UniProtKB-KW"/>
</dbReference>
<dbReference type="EMBL" id="FQUZ01000006">
    <property type="protein sequence ID" value="SHE75657.1"/>
    <property type="molecule type" value="Genomic_DNA"/>
</dbReference>
<accession>A0A1M4W378</accession>
<dbReference type="InterPro" id="IPR007863">
    <property type="entry name" value="Peptidase_M16_C"/>
</dbReference>
<dbReference type="Pfam" id="PF05193">
    <property type="entry name" value="Peptidase_M16_C"/>
    <property type="match status" value="1"/>
</dbReference>
<evidence type="ECO:0000259" key="1">
    <source>
        <dbReference type="Pfam" id="PF00675"/>
    </source>
</evidence>
<dbReference type="Gene3D" id="3.30.830.10">
    <property type="entry name" value="Metalloenzyme, LuxS/M16 peptidase-like"/>
    <property type="match status" value="2"/>
</dbReference>
<dbReference type="Proteomes" id="UP000184327">
    <property type="component" value="Unassembled WGS sequence"/>
</dbReference>
<dbReference type="PANTHER" id="PTHR11851">
    <property type="entry name" value="METALLOPROTEASE"/>
    <property type="match status" value="1"/>
</dbReference>
<feature type="domain" description="Peptidase M16 C-terminal" evidence="2">
    <location>
        <begin position="211"/>
        <end position="393"/>
    </location>
</feature>
<evidence type="ECO:0000259" key="2">
    <source>
        <dbReference type="Pfam" id="PF05193"/>
    </source>
</evidence>
<dbReference type="Pfam" id="PF00675">
    <property type="entry name" value="Peptidase_M16"/>
    <property type="match status" value="1"/>
</dbReference>
<keyword evidence="4" id="KW-1185">Reference proteome</keyword>
<reference evidence="3 4" key="1">
    <citation type="submission" date="2016-11" db="EMBL/GenBank/DDBJ databases">
        <authorList>
            <person name="Jaros S."/>
            <person name="Januszkiewicz K."/>
            <person name="Wedrychowicz H."/>
        </authorList>
    </citation>
    <scope>NUCLEOTIDE SEQUENCE [LARGE SCALE GENOMIC DNA]</scope>
    <source>
        <strain evidence="3 4">DSM 16112</strain>
    </source>
</reference>
<name>A0A1M4W378_9BURK</name>
<keyword evidence="3" id="KW-0378">Hydrolase</keyword>
<keyword evidence="3" id="KW-0645">Protease</keyword>
<dbReference type="AlphaFoldDB" id="A0A1M4W378"/>
<dbReference type="InterPro" id="IPR011249">
    <property type="entry name" value="Metalloenz_LuxS/M16"/>
</dbReference>
<sequence>MTATSLDRSPVRSCAPAPQLPRLGLLLIALTAQAPAWALLPIEHWQQDSGAKVWLVESQALPMVDVRIQFDAGSRRDPAGKAGLAQATASLLTKGTAARQSQRALNEDQLGQAWADLGGQFSASASNDALQFSLRSLTDPALLEPAVQLAARQIGHPAWPAAVWQRDRQRWIASLAEARTRPSTLASEAFAQAVYGSHPYGYQISPQSLQRITVQDMRRFYADAVRACRAHATVVGKVNREEADRIVQQLLANLPATPGSTCPPLADIGPVAALEQASEKTIPVASTQTTIVLGQPGIQRDDPDFFAMLVGNHILGGGGFTSRLMQEVREKRGLVYGVYSDFNPGRHAGAFSISLQTRNDQAPQALQLVREVLTDFVQNGPTEAELQAAKDNLIGGFALRLDSNAKLLGNVSNIAWNGLPLDYLDTWTERVEALGTDDIHRALQKHLNPEHMATVIVGQTAAPQPSTP</sequence>
<dbReference type="InterPro" id="IPR050361">
    <property type="entry name" value="MPP/UQCRC_Complex"/>
</dbReference>
<evidence type="ECO:0000313" key="3">
    <source>
        <dbReference type="EMBL" id="SHE75657.1"/>
    </source>
</evidence>
<organism evidence="3 4">
    <name type="scientific">Lampropedia hyalina DSM 16112</name>
    <dbReference type="NCBI Taxonomy" id="1122156"/>
    <lineage>
        <taxon>Bacteria</taxon>
        <taxon>Pseudomonadati</taxon>
        <taxon>Pseudomonadota</taxon>
        <taxon>Betaproteobacteria</taxon>
        <taxon>Burkholderiales</taxon>
        <taxon>Comamonadaceae</taxon>
        <taxon>Lampropedia</taxon>
    </lineage>
</organism>
<feature type="domain" description="Peptidase M16 N-terminal" evidence="1">
    <location>
        <begin position="56"/>
        <end position="204"/>
    </location>
</feature>
<dbReference type="GO" id="GO:0046872">
    <property type="term" value="F:metal ion binding"/>
    <property type="evidence" value="ECO:0007669"/>
    <property type="project" value="InterPro"/>
</dbReference>
<evidence type="ECO:0000313" key="4">
    <source>
        <dbReference type="Proteomes" id="UP000184327"/>
    </source>
</evidence>
<dbReference type="STRING" id="1122156.SAMN02745117_00798"/>
<dbReference type="GO" id="GO:0008233">
    <property type="term" value="F:peptidase activity"/>
    <property type="evidence" value="ECO:0007669"/>
    <property type="project" value="UniProtKB-KW"/>
</dbReference>